<comment type="similarity">
    <text evidence="1">Belongs to the UPF0053 family.</text>
</comment>
<sequence>MNDTSLQDSKLSLTEKLSRIFLELPQNRKELVEILQASQKRELLDIDALSMIEGVLQVSEIRVRDIMIPRSHMVVLEEETLYEDMLPVVNNSGHSRFPVIGENRDEIVGVLLAKDLLRYVDVESRKEFDIKDVLRQAVFVPESKRLNVLLKEFRASRNHMAIVVDEYSGVAGLVTIEDVLEQIVGEIDDEHDVEDVGNIRRMGVSRYSIKALTPIEEINEFFHSNFNEEESDTLAGMLMKYQGHMPQRGEMITVDQYQFKIMSADSRRIKHVQLVVLAEPVKEAAQVSE</sequence>
<dbReference type="InterPro" id="IPR005170">
    <property type="entry name" value="Transptr-assoc_dom"/>
</dbReference>
<accession>A0A3B0X996</accession>
<evidence type="ECO:0000256" key="3">
    <source>
        <dbReference type="ARBA" id="ARBA00022737"/>
    </source>
</evidence>
<feature type="domain" description="CBS" evidence="9">
    <location>
        <begin position="67"/>
        <end position="127"/>
    </location>
</feature>
<evidence type="ECO:0000256" key="2">
    <source>
        <dbReference type="ARBA" id="ARBA00022448"/>
    </source>
</evidence>
<dbReference type="SUPFAM" id="SSF56176">
    <property type="entry name" value="FAD-binding/transporter-associated domain-like"/>
    <property type="match status" value="1"/>
</dbReference>
<dbReference type="Pfam" id="PF00571">
    <property type="entry name" value="CBS"/>
    <property type="match status" value="2"/>
</dbReference>
<dbReference type="Pfam" id="PF21917">
    <property type="entry name" value="NMB0537_N"/>
    <property type="match status" value="1"/>
</dbReference>
<dbReference type="Gene3D" id="3.10.580.10">
    <property type="entry name" value="CBS-domain"/>
    <property type="match status" value="1"/>
</dbReference>
<dbReference type="PROSITE" id="PS51371">
    <property type="entry name" value="CBS"/>
    <property type="match status" value="2"/>
</dbReference>
<dbReference type="InterPro" id="IPR044751">
    <property type="entry name" value="Ion_transp-like_CBS"/>
</dbReference>
<name>A0A3B0X996_9ZZZZ</name>
<dbReference type="CDD" id="cd04590">
    <property type="entry name" value="CBS_pair_CorC_HlyC_assoc"/>
    <property type="match status" value="1"/>
</dbReference>
<keyword evidence="4" id="KW-0460">Magnesium</keyword>
<feature type="domain" description="CBS" evidence="9">
    <location>
        <begin position="133"/>
        <end position="190"/>
    </location>
</feature>
<protein>
    <recommendedName>
        <fullName evidence="8">Magnesium and cobalt efflux protein CorC</fullName>
    </recommendedName>
</protein>
<comment type="function">
    <text evidence="7">Plays a role in the transport of magnesium and cobalt ions.</text>
</comment>
<dbReference type="InterPro" id="IPR000644">
    <property type="entry name" value="CBS_dom"/>
</dbReference>
<evidence type="ECO:0000256" key="4">
    <source>
        <dbReference type="ARBA" id="ARBA00022842"/>
    </source>
</evidence>
<dbReference type="InterPro" id="IPR046342">
    <property type="entry name" value="CBS_dom_sf"/>
</dbReference>
<organism evidence="10">
    <name type="scientific">hydrothermal vent metagenome</name>
    <dbReference type="NCBI Taxonomy" id="652676"/>
    <lineage>
        <taxon>unclassified sequences</taxon>
        <taxon>metagenomes</taxon>
        <taxon>ecological metagenomes</taxon>
    </lineage>
</organism>
<dbReference type="PANTHER" id="PTHR22777">
    <property type="entry name" value="HEMOLYSIN-RELATED"/>
    <property type="match status" value="1"/>
</dbReference>
<reference evidence="10" key="1">
    <citation type="submission" date="2018-06" db="EMBL/GenBank/DDBJ databases">
        <authorList>
            <person name="Zhirakovskaya E."/>
        </authorList>
    </citation>
    <scope>NUCLEOTIDE SEQUENCE</scope>
</reference>
<keyword evidence="5" id="KW-0129">CBS domain</keyword>
<dbReference type="InterPro" id="IPR016169">
    <property type="entry name" value="FAD-bd_PCMH_sub2"/>
</dbReference>
<keyword evidence="6" id="KW-0170">Cobalt</keyword>
<evidence type="ECO:0000256" key="1">
    <source>
        <dbReference type="ARBA" id="ARBA00006337"/>
    </source>
</evidence>
<evidence type="ECO:0000313" key="10">
    <source>
        <dbReference type="EMBL" id="VAW58029.1"/>
    </source>
</evidence>
<dbReference type="GO" id="GO:0050660">
    <property type="term" value="F:flavin adenine dinucleotide binding"/>
    <property type="evidence" value="ECO:0007669"/>
    <property type="project" value="InterPro"/>
</dbReference>
<dbReference type="SUPFAM" id="SSF54631">
    <property type="entry name" value="CBS-domain pair"/>
    <property type="match status" value="1"/>
</dbReference>
<evidence type="ECO:0000256" key="7">
    <source>
        <dbReference type="ARBA" id="ARBA00037273"/>
    </source>
</evidence>
<dbReference type="SMART" id="SM01091">
    <property type="entry name" value="CorC_HlyC"/>
    <property type="match status" value="1"/>
</dbReference>
<gene>
    <name evidence="10" type="ORF">MNBD_GAMMA11-2475</name>
</gene>
<dbReference type="Gene3D" id="3.30.465.10">
    <property type="match status" value="1"/>
</dbReference>
<proteinExistence type="inferred from homology"/>
<dbReference type="FunFam" id="3.10.580.10:FF:000002">
    <property type="entry name" value="Magnesium/cobalt efflux protein CorC"/>
    <property type="match status" value="1"/>
</dbReference>
<evidence type="ECO:0000256" key="8">
    <source>
        <dbReference type="ARBA" id="ARBA00040729"/>
    </source>
</evidence>
<dbReference type="SMART" id="SM00116">
    <property type="entry name" value="CBS"/>
    <property type="match status" value="2"/>
</dbReference>
<dbReference type="Pfam" id="PF03471">
    <property type="entry name" value="CorC_HlyC"/>
    <property type="match status" value="1"/>
</dbReference>
<dbReference type="AlphaFoldDB" id="A0A3B0X996"/>
<dbReference type="EMBL" id="UOFG01000010">
    <property type="protein sequence ID" value="VAW58029.1"/>
    <property type="molecule type" value="Genomic_DNA"/>
</dbReference>
<evidence type="ECO:0000256" key="5">
    <source>
        <dbReference type="ARBA" id="ARBA00023122"/>
    </source>
</evidence>
<keyword evidence="2" id="KW-0813">Transport</keyword>
<dbReference type="InterPro" id="IPR054115">
    <property type="entry name" value="CorC_N"/>
</dbReference>
<keyword evidence="3" id="KW-0677">Repeat</keyword>
<dbReference type="PANTHER" id="PTHR22777:SF27">
    <property type="entry name" value="MAGNESIUM AND COBALT EFFLUX PROTEIN CORC"/>
    <property type="match status" value="1"/>
</dbReference>
<evidence type="ECO:0000259" key="9">
    <source>
        <dbReference type="PROSITE" id="PS51371"/>
    </source>
</evidence>
<evidence type="ECO:0000256" key="6">
    <source>
        <dbReference type="ARBA" id="ARBA00023285"/>
    </source>
</evidence>
<dbReference type="InterPro" id="IPR036318">
    <property type="entry name" value="FAD-bd_PCMH-like_sf"/>
</dbReference>
<dbReference type="GO" id="GO:0005886">
    <property type="term" value="C:plasma membrane"/>
    <property type="evidence" value="ECO:0007669"/>
    <property type="project" value="TreeGrafter"/>
</dbReference>